<evidence type="ECO:0000256" key="1">
    <source>
        <dbReference type="SAM" id="MobiDB-lite"/>
    </source>
</evidence>
<organism evidence="3 4">
    <name type="scientific">Thalictrum thalictroides</name>
    <name type="common">Rue-anemone</name>
    <name type="synonym">Anemone thalictroides</name>
    <dbReference type="NCBI Taxonomy" id="46969"/>
    <lineage>
        <taxon>Eukaryota</taxon>
        <taxon>Viridiplantae</taxon>
        <taxon>Streptophyta</taxon>
        <taxon>Embryophyta</taxon>
        <taxon>Tracheophyta</taxon>
        <taxon>Spermatophyta</taxon>
        <taxon>Magnoliopsida</taxon>
        <taxon>Ranunculales</taxon>
        <taxon>Ranunculaceae</taxon>
        <taxon>Thalictroideae</taxon>
        <taxon>Thalictrum</taxon>
    </lineage>
</organism>
<comment type="caution">
    <text evidence="3">The sequence shown here is derived from an EMBL/GenBank/DDBJ whole genome shotgun (WGS) entry which is preliminary data.</text>
</comment>
<evidence type="ECO:0000313" key="4">
    <source>
        <dbReference type="Proteomes" id="UP000554482"/>
    </source>
</evidence>
<feature type="region of interest" description="Disordered" evidence="1">
    <location>
        <begin position="1"/>
        <end position="22"/>
    </location>
</feature>
<dbReference type="PANTHER" id="PTHR44259">
    <property type="entry name" value="OS07G0183000 PROTEIN-RELATED"/>
    <property type="match status" value="1"/>
</dbReference>
<keyword evidence="4" id="KW-1185">Reference proteome</keyword>
<dbReference type="PANTHER" id="PTHR44259:SF107">
    <property type="entry name" value="F-BOX PROTEIN SKIP23-LIKE"/>
    <property type="match status" value="1"/>
</dbReference>
<evidence type="ECO:0000259" key="2">
    <source>
        <dbReference type="Pfam" id="PF03478"/>
    </source>
</evidence>
<dbReference type="Proteomes" id="UP000554482">
    <property type="component" value="Unassembled WGS sequence"/>
</dbReference>
<sequence>MSTSSSSSREPQHQQQQQQSCPDWSELNEDLLEMVAKRLYSIEDFYNFGGVCSSWRSVTLSIRKHKNTTLPWLMLVSDFEDTHRDFYSVVENKTYRSNYPNKAFYGCQSWGSSFGWLVSLDYKAEAHGLFYLLNPLSPMSPRLALPSLWNLPDEERAVLSRWYTYKAAVFKLGESSVDNHDDQFLVFAIYGTYRNLAYSKPGDHTWTGVTFPYTNDEINRSALRQGQLDILHLNGQFYSVDYDGRIWLLRDIDSAAAADDGGTTNPPTAIRYAFPPPMCERLRRTCAKILSLIEMEGELHVAVRFQDYYTRKTVLIEIFKCDASTRKWQKLKTLGDYALFLGACTSISVKASDYSTPICKPNHIYFCYQDFYNKRTQSPQPDMGILDFDRHVVSPMNAEHKFTQLFSAPAWVIPNLL</sequence>
<feature type="domain" description="KIB1-4 beta-propeller" evidence="2">
    <location>
        <begin position="86"/>
        <end position="383"/>
    </location>
</feature>
<proteinExistence type="predicted"/>
<gene>
    <name evidence="3" type="ORF">FRX31_009954</name>
</gene>
<dbReference type="InterPro" id="IPR005174">
    <property type="entry name" value="KIB1-4_b-propeller"/>
</dbReference>
<dbReference type="EMBL" id="JABWDY010010724">
    <property type="protein sequence ID" value="KAF5200455.1"/>
    <property type="molecule type" value="Genomic_DNA"/>
</dbReference>
<dbReference type="InterPro" id="IPR050942">
    <property type="entry name" value="F-box_BR-signaling"/>
</dbReference>
<evidence type="ECO:0000313" key="3">
    <source>
        <dbReference type="EMBL" id="KAF5200455.1"/>
    </source>
</evidence>
<protein>
    <recommendedName>
        <fullName evidence="2">KIB1-4 beta-propeller domain-containing protein</fullName>
    </recommendedName>
</protein>
<dbReference type="Pfam" id="PF03478">
    <property type="entry name" value="Beta-prop_KIB1-4"/>
    <property type="match status" value="1"/>
</dbReference>
<dbReference type="AlphaFoldDB" id="A0A7J6WVE4"/>
<dbReference type="Gene3D" id="1.20.1280.50">
    <property type="match status" value="1"/>
</dbReference>
<dbReference type="OrthoDB" id="642536at2759"/>
<reference evidence="3 4" key="1">
    <citation type="submission" date="2020-06" db="EMBL/GenBank/DDBJ databases">
        <title>Transcriptomic and genomic resources for Thalictrum thalictroides and T. hernandezii: Facilitating candidate gene discovery in an emerging model plant lineage.</title>
        <authorList>
            <person name="Arias T."/>
            <person name="Riano-Pachon D.M."/>
            <person name="Di Stilio V.S."/>
        </authorList>
    </citation>
    <scope>NUCLEOTIDE SEQUENCE [LARGE SCALE GENOMIC DNA]</scope>
    <source>
        <strain evidence="4">cv. WT478/WT964</strain>
        <tissue evidence="3">Leaves</tissue>
    </source>
</reference>
<accession>A0A7J6WVE4</accession>
<name>A0A7J6WVE4_THATH</name>
<feature type="compositionally biased region" description="Low complexity" evidence="1">
    <location>
        <begin position="1"/>
        <end position="20"/>
    </location>
</feature>